<dbReference type="GO" id="GO:0071007">
    <property type="term" value="C:U2-type catalytic step 2 spliceosome"/>
    <property type="evidence" value="ECO:0007669"/>
    <property type="project" value="TreeGrafter"/>
</dbReference>
<feature type="compositionally biased region" description="Low complexity" evidence="7">
    <location>
        <begin position="505"/>
        <end position="517"/>
    </location>
</feature>
<feature type="domain" description="RRM" evidence="8">
    <location>
        <begin position="232"/>
        <end position="305"/>
    </location>
</feature>
<feature type="zinc finger region" description="C3H1-type" evidence="6">
    <location>
        <begin position="158"/>
        <end position="185"/>
    </location>
</feature>
<gene>
    <name evidence="10" type="ORF">cyc_02062</name>
</gene>
<reference evidence="10 11" key="1">
    <citation type="journal article" date="2016" name="BMC Genomics">
        <title>Comparative genomics reveals Cyclospora cayetanensis possesses coccidia-like metabolism and invasion components but unique surface antigens.</title>
        <authorList>
            <person name="Liu S."/>
            <person name="Wang L."/>
            <person name="Zheng H."/>
            <person name="Xu Z."/>
            <person name="Roellig D.M."/>
            <person name="Li N."/>
            <person name="Frace M.A."/>
            <person name="Tang K."/>
            <person name="Arrowood M.J."/>
            <person name="Moss D.M."/>
            <person name="Zhang L."/>
            <person name="Feng Y."/>
            <person name="Xiao L."/>
        </authorList>
    </citation>
    <scope>NUCLEOTIDE SEQUENCE [LARGE SCALE GENOMIC DNA]</scope>
    <source>
        <strain evidence="10 11">CHN_HEN01</strain>
    </source>
</reference>
<dbReference type="GO" id="GO:0008270">
    <property type="term" value="F:zinc ion binding"/>
    <property type="evidence" value="ECO:0007669"/>
    <property type="project" value="UniProtKB-KW"/>
</dbReference>
<evidence type="ECO:0000259" key="8">
    <source>
        <dbReference type="PROSITE" id="PS50102"/>
    </source>
</evidence>
<dbReference type="PROSITE" id="PS50103">
    <property type="entry name" value="ZF_C3H1"/>
    <property type="match status" value="1"/>
</dbReference>
<feature type="compositionally biased region" description="Low complexity" evidence="7">
    <location>
        <begin position="312"/>
        <end position="335"/>
    </location>
</feature>
<name>A0A1D3D3X5_9EIME</name>
<dbReference type="PANTHER" id="PTHR14089">
    <property type="entry name" value="PRE-MRNA-SPLICING FACTOR RBM22"/>
    <property type="match status" value="1"/>
</dbReference>
<feature type="compositionally biased region" description="Low complexity" evidence="7">
    <location>
        <begin position="478"/>
        <end position="497"/>
    </location>
</feature>
<keyword evidence="2 6" id="KW-0863">Zinc-finger</keyword>
<dbReference type="InterPro" id="IPR012677">
    <property type="entry name" value="Nucleotide-bd_a/b_plait_sf"/>
</dbReference>
<dbReference type="VEuPathDB" id="ToxoDB:LOC34618964"/>
<keyword evidence="1 6" id="KW-0479">Metal-binding</keyword>
<feature type="region of interest" description="Disordered" evidence="7">
    <location>
        <begin position="394"/>
        <end position="422"/>
    </location>
</feature>
<dbReference type="InterPro" id="IPR039171">
    <property type="entry name" value="Cwc2/Slt11"/>
</dbReference>
<dbReference type="Gene3D" id="4.10.1000.10">
    <property type="entry name" value="Zinc finger, CCCH-type"/>
    <property type="match status" value="1"/>
</dbReference>
<dbReference type="InParanoid" id="A0A1D3D3X5"/>
<protein>
    <submittedName>
        <fullName evidence="10">RRM zinc finger (Ccch type) domain-containing protein</fullName>
    </submittedName>
</protein>
<dbReference type="SMART" id="SM00356">
    <property type="entry name" value="ZnF_C3H1"/>
    <property type="match status" value="1"/>
</dbReference>
<dbReference type="InterPro" id="IPR036855">
    <property type="entry name" value="Znf_CCCH_sf"/>
</dbReference>
<evidence type="ECO:0000256" key="4">
    <source>
        <dbReference type="ARBA" id="ARBA00022884"/>
    </source>
</evidence>
<dbReference type="Pfam" id="PF00076">
    <property type="entry name" value="RRM_1"/>
    <property type="match status" value="1"/>
</dbReference>
<proteinExistence type="predicted"/>
<keyword evidence="4 5" id="KW-0694">RNA-binding</keyword>
<dbReference type="GO" id="GO:0000974">
    <property type="term" value="C:Prp19 complex"/>
    <property type="evidence" value="ECO:0007669"/>
    <property type="project" value="TreeGrafter"/>
</dbReference>
<dbReference type="AlphaFoldDB" id="A0A1D3D3X5"/>
<evidence type="ECO:0000256" key="5">
    <source>
        <dbReference type="PROSITE-ProRule" id="PRU00176"/>
    </source>
</evidence>
<dbReference type="SUPFAM" id="SSF90229">
    <property type="entry name" value="CCCH zinc finger"/>
    <property type="match status" value="1"/>
</dbReference>
<dbReference type="Gene3D" id="3.30.70.330">
    <property type="match status" value="1"/>
</dbReference>
<dbReference type="PANTHER" id="PTHR14089:SF6">
    <property type="entry name" value="PRE-MRNA-SPLICING FACTOR RBM22"/>
    <property type="match status" value="1"/>
</dbReference>
<dbReference type="Pfam" id="PF21369">
    <property type="entry name" value="STL11_N"/>
    <property type="match status" value="1"/>
</dbReference>
<keyword evidence="11" id="KW-1185">Reference proteome</keyword>
<evidence type="ECO:0000259" key="9">
    <source>
        <dbReference type="PROSITE" id="PS50103"/>
    </source>
</evidence>
<evidence type="ECO:0000256" key="7">
    <source>
        <dbReference type="SAM" id="MobiDB-lite"/>
    </source>
</evidence>
<evidence type="ECO:0000313" key="11">
    <source>
        <dbReference type="Proteomes" id="UP000095192"/>
    </source>
</evidence>
<dbReference type="InterPro" id="IPR000571">
    <property type="entry name" value="Znf_CCCH"/>
</dbReference>
<dbReference type="EMBL" id="JROU02000842">
    <property type="protein sequence ID" value="OEH78147.1"/>
    <property type="molecule type" value="Genomic_DNA"/>
</dbReference>
<dbReference type="Proteomes" id="UP000095192">
    <property type="component" value="Unassembled WGS sequence"/>
</dbReference>
<sequence length="800" mass="85647">MHSQGKSGFGVAHDFKGSLKEEADFPILCETCLGENPYVRMQRDRNGKECHICTRAYTGFRWKPGPKARYKCTVVCQQCARLKNVCQTCLFDLEYGLPVQVRDRIMGESRVSLPEHPVNREYLNSRMGGQTEDLPYGKSEEIDQRLRRIARTTPYYRRNLPRVCSFWRKGECTRGDECPYLHQELYTDPALATQNMRDRYVGQDDPVAEKIFRLASTRSQEETAPPADESITTIFVGGVLEAVRESDLMERLYGYGEILAIRMNPQKKMAFVCFAERAGAVAAMKQLAGTLTINGVTMRVAWAKPKPKPSVAGAEGSAAAGSSSGSGSATTTSGTPMPAPEGYLASPVPGLPPVPLLPGMPAPPPAVMGGSVPYRSMMPSEAELSRNAELQQLRTQGLQSASEEAATPPERQPSAVTDPTNASSAGAVLEAGAQVTSAAELPSVFDTDYLSSNLVSPGSSTLLQALNSNVTDNSSADGSTNTPSTAASAGSTGTGSSQDEKGGHSSRSSNNSSTSTRKNTALQIDALQEKPSPQRLAWEGGGPCPHTKGASDCSRQTAMQARPAAGERNSESAAVQDEAAVAEVPALRLRTQLDSQWLSPSPPSKEDSVLEAPEELLGDPDESLDEPYDAGPLASSIEGQLLCLQWNICNAALSLLLAYACSSKLQHVPAGVVFPTAAASVPRAPIRLPLGHGMHFTKSFPKIEDHLYSLSAVFQRDPSSVGHPQWGHLGGRRVLCYLGQAAQASSGVLHAFKCTYTTPSASMFAWLIATLSMISSFLDPLFSLTANCLSALYDITALAF</sequence>
<dbReference type="InterPro" id="IPR035979">
    <property type="entry name" value="RBD_domain_sf"/>
</dbReference>
<evidence type="ECO:0000256" key="2">
    <source>
        <dbReference type="ARBA" id="ARBA00022771"/>
    </source>
</evidence>
<dbReference type="SUPFAM" id="SSF54928">
    <property type="entry name" value="RNA-binding domain, RBD"/>
    <property type="match status" value="1"/>
</dbReference>
<comment type="caution">
    <text evidence="10">The sequence shown here is derived from an EMBL/GenBank/DDBJ whole genome shotgun (WGS) entry which is preliminary data.</text>
</comment>
<dbReference type="GO" id="GO:0071006">
    <property type="term" value="C:U2-type catalytic step 1 spliceosome"/>
    <property type="evidence" value="ECO:0007669"/>
    <property type="project" value="TreeGrafter"/>
</dbReference>
<dbReference type="InterPro" id="IPR048995">
    <property type="entry name" value="STL11/RBM22-like_N"/>
</dbReference>
<dbReference type="VEuPathDB" id="ToxoDB:cyc_02062"/>
<organism evidence="10 11">
    <name type="scientific">Cyclospora cayetanensis</name>
    <dbReference type="NCBI Taxonomy" id="88456"/>
    <lineage>
        <taxon>Eukaryota</taxon>
        <taxon>Sar</taxon>
        <taxon>Alveolata</taxon>
        <taxon>Apicomplexa</taxon>
        <taxon>Conoidasida</taxon>
        <taxon>Coccidia</taxon>
        <taxon>Eucoccidiorida</taxon>
        <taxon>Eimeriorina</taxon>
        <taxon>Eimeriidae</taxon>
        <taxon>Cyclospora</taxon>
    </lineage>
</organism>
<feature type="domain" description="C3H1-type" evidence="9">
    <location>
        <begin position="158"/>
        <end position="185"/>
    </location>
</feature>
<accession>A0A1D3D3X5</accession>
<dbReference type="SMART" id="SM00360">
    <property type="entry name" value="RRM"/>
    <property type="match status" value="1"/>
</dbReference>
<dbReference type="InterPro" id="IPR000504">
    <property type="entry name" value="RRM_dom"/>
</dbReference>
<dbReference type="GO" id="GO:0036002">
    <property type="term" value="F:pre-mRNA binding"/>
    <property type="evidence" value="ECO:0007669"/>
    <property type="project" value="TreeGrafter"/>
</dbReference>
<evidence type="ECO:0000256" key="1">
    <source>
        <dbReference type="ARBA" id="ARBA00022723"/>
    </source>
</evidence>
<dbReference type="VEuPathDB" id="ToxoDB:LOC113147167"/>
<feature type="region of interest" description="Disordered" evidence="7">
    <location>
        <begin position="470"/>
        <end position="576"/>
    </location>
</feature>
<feature type="region of interest" description="Disordered" evidence="7">
    <location>
        <begin position="306"/>
        <end position="346"/>
    </location>
</feature>
<evidence type="ECO:0000256" key="3">
    <source>
        <dbReference type="ARBA" id="ARBA00022833"/>
    </source>
</evidence>
<dbReference type="PROSITE" id="PS50102">
    <property type="entry name" value="RRM"/>
    <property type="match status" value="1"/>
</dbReference>
<evidence type="ECO:0000256" key="6">
    <source>
        <dbReference type="PROSITE-ProRule" id="PRU00723"/>
    </source>
</evidence>
<evidence type="ECO:0000313" key="10">
    <source>
        <dbReference type="EMBL" id="OEH78147.1"/>
    </source>
</evidence>
<keyword evidence="3 6" id="KW-0862">Zinc</keyword>
<dbReference type="Pfam" id="PF00642">
    <property type="entry name" value="zf-CCCH"/>
    <property type="match status" value="1"/>
</dbReference>
<dbReference type="GO" id="GO:0017070">
    <property type="term" value="F:U6 snRNA binding"/>
    <property type="evidence" value="ECO:0007669"/>
    <property type="project" value="TreeGrafter"/>
</dbReference>